<evidence type="ECO:0000259" key="2">
    <source>
        <dbReference type="PROSITE" id="PS50968"/>
    </source>
</evidence>
<dbReference type="EMBL" id="AP025226">
    <property type="protein sequence ID" value="BDB99101.1"/>
    <property type="molecule type" value="Genomic_DNA"/>
</dbReference>
<dbReference type="Gene3D" id="2.40.50.100">
    <property type="match status" value="1"/>
</dbReference>
<dbReference type="InterPro" id="IPR000089">
    <property type="entry name" value="Biotin_lipoyl"/>
</dbReference>
<keyword evidence="4" id="KW-1185">Reference proteome</keyword>
<dbReference type="AlphaFoldDB" id="A0AAQ4CTH0"/>
<dbReference type="InterPro" id="IPR003016">
    <property type="entry name" value="2-oxoA_DH_lipoyl-BS"/>
</dbReference>
<reference evidence="3 4" key="1">
    <citation type="journal article" date="2022" name="Microbiol. Resour. Announc.">
        <title>Complete Genome Sequence of the Hyperthermophilic and Acidophilic Archaeon Saccharolobus caldissimus Strain HS-3T.</title>
        <authorList>
            <person name="Sakai H.D."/>
            <person name="Kurosawa N."/>
        </authorList>
    </citation>
    <scope>NUCLEOTIDE SEQUENCE [LARGE SCALE GENOMIC DNA]</scope>
    <source>
        <strain evidence="3 4">JCM32116</strain>
    </source>
</reference>
<accession>A0AAQ4CTH0</accession>
<dbReference type="RefSeq" id="WP_229569451.1">
    <property type="nucleotide sequence ID" value="NZ_AP025226.1"/>
</dbReference>
<dbReference type="SUPFAM" id="SSF51230">
    <property type="entry name" value="Single hybrid motif"/>
    <property type="match status" value="1"/>
</dbReference>
<dbReference type="GeneID" id="68866848"/>
<feature type="domain" description="Lipoyl-binding" evidence="2">
    <location>
        <begin position="2"/>
        <end position="80"/>
    </location>
</feature>
<dbReference type="InterPro" id="IPR011053">
    <property type="entry name" value="Single_hybrid_motif"/>
</dbReference>
<dbReference type="PROSITE" id="PS00189">
    <property type="entry name" value="LIPOYL"/>
    <property type="match status" value="1"/>
</dbReference>
<gene>
    <name evidence="3" type="ORF">SACC_21180</name>
</gene>
<sequence>MQIEVKIPEDIWPRRRDWGGEIVSVYVKEGDSVNVGDLIAEVEIEKVILKIVSQFKGKIVKILVKEGDKVGPGSVIAVMEVL</sequence>
<dbReference type="Proteomes" id="UP001319921">
    <property type="component" value="Chromosome"/>
</dbReference>
<organism evidence="3 4">
    <name type="scientific">Saccharolobus caldissimus</name>
    <dbReference type="NCBI Taxonomy" id="1702097"/>
    <lineage>
        <taxon>Archaea</taxon>
        <taxon>Thermoproteota</taxon>
        <taxon>Thermoprotei</taxon>
        <taxon>Sulfolobales</taxon>
        <taxon>Sulfolobaceae</taxon>
        <taxon>Saccharolobus</taxon>
    </lineage>
</organism>
<dbReference type="KEGG" id="scas:SACC_21180"/>
<dbReference type="CDD" id="cd06849">
    <property type="entry name" value="lipoyl_domain"/>
    <property type="match status" value="1"/>
</dbReference>
<evidence type="ECO:0000256" key="1">
    <source>
        <dbReference type="ARBA" id="ARBA00022823"/>
    </source>
</evidence>
<evidence type="ECO:0000313" key="4">
    <source>
        <dbReference type="Proteomes" id="UP001319921"/>
    </source>
</evidence>
<keyword evidence="1" id="KW-0450">Lipoyl</keyword>
<name>A0AAQ4CTH0_9CREN</name>
<evidence type="ECO:0000313" key="3">
    <source>
        <dbReference type="EMBL" id="BDB99101.1"/>
    </source>
</evidence>
<dbReference type="Pfam" id="PF00364">
    <property type="entry name" value="Biotin_lipoyl"/>
    <property type="match status" value="1"/>
</dbReference>
<dbReference type="PROSITE" id="PS50968">
    <property type="entry name" value="BIOTINYL_LIPOYL"/>
    <property type="match status" value="1"/>
</dbReference>
<proteinExistence type="predicted"/>
<protein>
    <recommendedName>
        <fullName evidence="2">Lipoyl-binding domain-containing protein</fullName>
    </recommendedName>
</protein>